<sequence>MASPSENTIKKGAEIEISSNDEGFSGSWYEGTVIRPPKNFNKSTNKVLVEYKTLMEDERGTRRLREEIELVNLRPSPPSDRRRRRYKLSEEVDAYCNGGWWGGIITEEVVGNDNKYLVYFRSSREQIDFRASELRVHREWVRGEWVPPLEEDDDALQNEVR</sequence>
<dbReference type="PANTHER" id="PTHR31917">
    <property type="entry name" value="AGENET DOMAIN-CONTAINING PROTEIN-RELATED"/>
    <property type="match status" value="1"/>
</dbReference>
<dbReference type="PANTHER" id="PTHR31917:SF80">
    <property type="entry name" value="AGENET DOMAIN-CONTAINING PROTEIN-RELATED"/>
    <property type="match status" value="1"/>
</dbReference>
<evidence type="ECO:0000259" key="2">
    <source>
        <dbReference type="SMART" id="SM00743"/>
    </source>
</evidence>
<dbReference type="CDD" id="cd20405">
    <property type="entry name" value="Tudor_Agenet_AtDUF_rpt1_3"/>
    <property type="match status" value="1"/>
</dbReference>
<dbReference type="InterPro" id="IPR014002">
    <property type="entry name" value="Agenet_dom_plant"/>
</dbReference>
<feature type="region of interest" description="Disordered" evidence="1">
    <location>
        <begin position="1"/>
        <end position="25"/>
    </location>
</feature>
<dbReference type="CDD" id="cd20406">
    <property type="entry name" value="Tudor_Agenet_AtDUF_rpt2_4"/>
    <property type="match status" value="1"/>
</dbReference>
<evidence type="ECO:0000313" key="3">
    <source>
        <dbReference type="EMBL" id="KAL3843554.1"/>
    </source>
</evidence>
<dbReference type="Pfam" id="PF05641">
    <property type="entry name" value="Agenet"/>
    <property type="match status" value="2"/>
</dbReference>
<dbReference type="InterPro" id="IPR008395">
    <property type="entry name" value="Agenet-like_dom"/>
</dbReference>
<proteinExistence type="predicted"/>
<organism evidence="3 4">
    <name type="scientific">Penstemon smallii</name>
    <dbReference type="NCBI Taxonomy" id="265156"/>
    <lineage>
        <taxon>Eukaryota</taxon>
        <taxon>Viridiplantae</taxon>
        <taxon>Streptophyta</taxon>
        <taxon>Embryophyta</taxon>
        <taxon>Tracheophyta</taxon>
        <taxon>Spermatophyta</taxon>
        <taxon>Magnoliopsida</taxon>
        <taxon>eudicotyledons</taxon>
        <taxon>Gunneridae</taxon>
        <taxon>Pentapetalae</taxon>
        <taxon>asterids</taxon>
        <taxon>lamiids</taxon>
        <taxon>Lamiales</taxon>
        <taxon>Plantaginaceae</taxon>
        <taxon>Cheloneae</taxon>
        <taxon>Penstemon</taxon>
    </lineage>
</organism>
<reference evidence="3 4" key="1">
    <citation type="submission" date="2024-12" db="EMBL/GenBank/DDBJ databases">
        <title>The unique morphological basis and parallel evolutionary history of personate flowers in Penstemon.</title>
        <authorList>
            <person name="Depatie T.H."/>
            <person name="Wessinger C.A."/>
        </authorList>
    </citation>
    <scope>NUCLEOTIDE SEQUENCE [LARGE SCALE GENOMIC DNA]</scope>
    <source>
        <strain evidence="3">WTNN_2</strain>
        <tissue evidence="3">Leaf</tissue>
    </source>
</reference>
<evidence type="ECO:0000313" key="4">
    <source>
        <dbReference type="Proteomes" id="UP001634393"/>
    </source>
</evidence>
<accession>A0ABD3U271</accession>
<evidence type="ECO:0000256" key="1">
    <source>
        <dbReference type="SAM" id="MobiDB-lite"/>
    </source>
</evidence>
<keyword evidence="4" id="KW-1185">Reference proteome</keyword>
<feature type="domain" description="Agenet" evidence="2">
    <location>
        <begin position="7"/>
        <end position="81"/>
    </location>
</feature>
<dbReference type="AlphaFoldDB" id="A0ABD3U271"/>
<protein>
    <recommendedName>
        <fullName evidence="2">Agenet domain-containing protein</fullName>
    </recommendedName>
</protein>
<dbReference type="EMBL" id="JBJXBP010000002">
    <property type="protein sequence ID" value="KAL3843554.1"/>
    <property type="molecule type" value="Genomic_DNA"/>
</dbReference>
<dbReference type="SMART" id="SM00743">
    <property type="entry name" value="Agenet"/>
    <property type="match status" value="2"/>
</dbReference>
<name>A0ABD3U271_9LAMI</name>
<comment type="caution">
    <text evidence="3">The sequence shown here is derived from an EMBL/GenBank/DDBJ whole genome shotgun (WGS) entry which is preliminary data.</text>
</comment>
<gene>
    <name evidence="3" type="ORF">ACJIZ3_000957</name>
</gene>
<dbReference type="Proteomes" id="UP001634393">
    <property type="component" value="Unassembled WGS sequence"/>
</dbReference>
<feature type="domain" description="Agenet" evidence="2">
    <location>
        <begin position="84"/>
        <end position="142"/>
    </location>
</feature>